<gene>
    <name evidence="8" type="ORF">TAO_0590</name>
</gene>
<dbReference type="GO" id="GO:0022857">
    <property type="term" value="F:transmembrane transporter activity"/>
    <property type="evidence" value="ECO:0007669"/>
    <property type="project" value="InterPro"/>
</dbReference>
<feature type="transmembrane region" description="Helical" evidence="5">
    <location>
        <begin position="43"/>
        <end position="61"/>
    </location>
</feature>
<evidence type="ECO:0000259" key="7">
    <source>
        <dbReference type="Pfam" id="PF25973"/>
    </source>
</evidence>
<name>A0A1Q2SLF9_9GAMM</name>
<dbReference type="Gene3D" id="1.10.287.470">
    <property type="entry name" value="Helix hairpin bin"/>
    <property type="match status" value="1"/>
</dbReference>
<evidence type="ECO:0000259" key="6">
    <source>
        <dbReference type="Pfam" id="PF25954"/>
    </source>
</evidence>
<dbReference type="NCBIfam" id="TIGR01730">
    <property type="entry name" value="RND_mfp"/>
    <property type="match status" value="1"/>
</dbReference>
<keyword evidence="5" id="KW-1133">Transmembrane helix</keyword>
<dbReference type="Gene3D" id="2.40.50.100">
    <property type="match status" value="1"/>
</dbReference>
<dbReference type="PANTHER" id="PTHR32347:SF14">
    <property type="entry name" value="EFFLUX SYSTEM COMPONENT YKNX-RELATED"/>
    <property type="match status" value="1"/>
</dbReference>
<comment type="similarity">
    <text evidence="2">Belongs to the membrane fusion protein (MFP) (TC 8.A.1) family.</text>
</comment>
<evidence type="ECO:0000256" key="3">
    <source>
        <dbReference type="ARBA" id="ARBA00023054"/>
    </source>
</evidence>
<dbReference type="GO" id="GO:0030313">
    <property type="term" value="C:cell envelope"/>
    <property type="evidence" value="ECO:0007669"/>
    <property type="project" value="UniProtKB-SubCell"/>
</dbReference>
<dbReference type="InterPro" id="IPR006143">
    <property type="entry name" value="RND_pump_MFP"/>
</dbReference>
<evidence type="ECO:0000256" key="5">
    <source>
        <dbReference type="SAM" id="Phobius"/>
    </source>
</evidence>
<evidence type="ECO:0000256" key="1">
    <source>
        <dbReference type="ARBA" id="ARBA00004196"/>
    </source>
</evidence>
<dbReference type="Pfam" id="PF25973">
    <property type="entry name" value="BSH_CzcB"/>
    <property type="match status" value="1"/>
</dbReference>
<reference evidence="8 9" key="1">
    <citation type="journal article" date="2017" name="ISME J.">
        <title>An acid-tolerant ammonia-oxidizing ?-proteobacterium from soil.</title>
        <authorList>
            <person name="Hayatsu M."/>
            <person name="Tago K."/>
            <person name="Uchiyama I."/>
            <person name="Toyoda A."/>
            <person name="Wang Y."/>
            <person name="Shimomura Y."/>
            <person name="Okubo T."/>
            <person name="Kurisu F."/>
            <person name="Hirono Y."/>
            <person name="Nonaka K."/>
            <person name="Akiyama H."/>
            <person name="Itoh T."/>
            <person name="Takami H."/>
        </authorList>
    </citation>
    <scope>NUCLEOTIDE SEQUENCE [LARGE SCALE GENOMIC DNA]</scope>
    <source>
        <strain evidence="8 9">TAO100</strain>
    </source>
</reference>
<dbReference type="AlphaFoldDB" id="A0A1Q2SLF9"/>
<keyword evidence="3 4" id="KW-0175">Coiled coil</keyword>
<dbReference type="RefSeq" id="WP_096526556.1">
    <property type="nucleotide sequence ID" value="NZ_AP014836.1"/>
</dbReference>
<feature type="domain" description="CusB-like beta-barrel" evidence="6">
    <location>
        <begin position="265"/>
        <end position="336"/>
    </location>
</feature>
<dbReference type="Gene3D" id="2.40.30.170">
    <property type="match status" value="1"/>
</dbReference>
<dbReference type="KEGG" id="ntt:TAO_0590"/>
<dbReference type="InterPro" id="IPR050465">
    <property type="entry name" value="UPF0194_transport"/>
</dbReference>
<dbReference type="Pfam" id="PF25954">
    <property type="entry name" value="Beta-barrel_RND_2"/>
    <property type="match status" value="1"/>
</dbReference>
<keyword evidence="5" id="KW-0472">Membrane</keyword>
<dbReference type="EMBL" id="AP014836">
    <property type="protein sequence ID" value="BAW79960.1"/>
    <property type="molecule type" value="Genomic_DNA"/>
</dbReference>
<sequence length="444" mass="48648">MENALPSPPRSSTLSSIATHSPNIDEINQVLGLTQQTSHRKRWRIWVIIALALTLAGTIIARQTAHNNTGTQFNTSSVQQGNLIVTVTATGTLKPVNQVDVGSELSGTIETVVVDYNDHIKQGQILARLNTDRLQTQVIQAQASLDAAKASLQEAQATVLETRLRFERCQKLAKRQLCSLEDLDTYQAAYARGQAIETSMRAQIAMARATLSTQETDLKKMIIRSPIDGIVLTRGVEPGQTVAASFQTPVLFTLAESLTQMVLYVNVDEADIGQVNQGQQATFTVDAYPDRIFPAQITQVRYGALEIEGVITYETLLSVDNSGLLLRPGMTATADIVVKKIENALLIPNKALRFTPPIQNQPTRARQGLISYLFPFSSRATVRKHQLEDHNNNPKQQPVWIMEDGQPLPIPVTLGATDGTLTQVLDGEIKPSMDIIVEAMSHPS</sequence>
<dbReference type="OrthoDB" id="9791520at2"/>
<feature type="coiled-coil region" evidence="4">
    <location>
        <begin position="138"/>
        <end position="165"/>
    </location>
</feature>
<evidence type="ECO:0000256" key="2">
    <source>
        <dbReference type="ARBA" id="ARBA00009477"/>
    </source>
</evidence>
<dbReference type="PANTHER" id="PTHR32347">
    <property type="entry name" value="EFFLUX SYSTEM COMPONENT YKNX-RELATED"/>
    <property type="match status" value="1"/>
</dbReference>
<protein>
    <submittedName>
        <fullName evidence="8">RND family efflux transporter MFP subunit</fullName>
    </submittedName>
</protein>
<evidence type="ECO:0000313" key="9">
    <source>
        <dbReference type="Proteomes" id="UP000243679"/>
    </source>
</evidence>
<keyword evidence="5" id="KW-0812">Transmembrane</keyword>
<evidence type="ECO:0000256" key="4">
    <source>
        <dbReference type="SAM" id="Coils"/>
    </source>
</evidence>
<dbReference type="GO" id="GO:0016020">
    <property type="term" value="C:membrane"/>
    <property type="evidence" value="ECO:0007669"/>
    <property type="project" value="InterPro"/>
</dbReference>
<dbReference type="SUPFAM" id="SSF111369">
    <property type="entry name" value="HlyD-like secretion proteins"/>
    <property type="match status" value="1"/>
</dbReference>
<dbReference type="InterPro" id="IPR058647">
    <property type="entry name" value="BSH_CzcB-like"/>
</dbReference>
<proteinExistence type="inferred from homology"/>
<organism evidence="8 9">
    <name type="scientific">Candidatus Nitrosoglobus terrae</name>
    <dbReference type="NCBI Taxonomy" id="1630141"/>
    <lineage>
        <taxon>Bacteria</taxon>
        <taxon>Pseudomonadati</taxon>
        <taxon>Pseudomonadota</taxon>
        <taxon>Gammaproteobacteria</taxon>
        <taxon>Chromatiales</taxon>
        <taxon>Chromatiaceae</taxon>
        <taxon>Candidatus Nitrosoglobus</taxon>
    </lineage>
</organism>
<keyword evidence="9" id="KW-1185">Reference proteome</keyword>
<comment type="subcellular location">
    <subcellularLocation>
        <location evidence="1">Cell envelope</location>
    </subcellularLocation>
</comment>
<accession>A0A1Q2SLF9</accession>
<dbReference type="InterPro" id="IPR058792">
    <property type="entry name" value="Beta-barrel_RND_2"/>
</dbReference>
<dbReference type="Proteomes" id="UP000243679">
    <property type="component" value="Chromosome"/>
</dbReference>
<evidence type="ECO:0000313" key="8">
    <source>
        <dbReference type="EMBL" id="BAW79960.1"/>
    </source>
</evidence>
<feature type="domain" description="CzcB-like barrel-sandwich hybrid" evidence="7">
    <location>
        <begin position="99"/>
        <end position="245"/>
    </location>
</feature>